<comment type="caution">
    <text evidence="1">The sequence shown here is derived from an EMBL/GenBank/DDBJ whole genome shotgun (WGS) entry which is preliminary data.</text>
</comment>
<dbReference type="EMBL" id="BEZZ01026012">
    <property type="protein sequence ID" value="GCC39892.1"/>
    <property type="molecule type" value="Genomic_DNA"/>
</dbReference>
<dbReference type="Proteomes" id="UP000287033">
    <property type="component" value="Unassembled WGS sequence"/>
</dbReference>
<feature type="non-terminal residue" evidence="1">
    <location>
        <position position="52"/>
    </location>
</feature>
<reference evidence="1 2" key="1">
    <citation type="journal article" date="2018" name="Nat. Ecol. Evol.">
        <title>Shark genomes provide insights into elasmobranch evolution and the origin of vertebrates.</title>
        <authorList>
            <person name="Hara Y"/>
            <person name="Yamaguchi K"/>
            <person name="Onimaru K"/>
            <person name="Kadota M"/>
            <person name="Koyanagi M"/>
            <person name="Keeley SD"/>
            <person name="Tatsumi K"/>
            <person name="Tanaka K"/>
            <person name="Motone F"/>
            <person name="Kageyama Y"/>
            <person name="Nozu R"/>
            <person name="Adachi N"/>
            <person name="Nishimura O"/>
            <person name="Nakagawa R"/>
            <person name="Tanegashima C"/>
            <person name="Kiyatake I"/>
            <person name="Matsumoto R"/>
            <person name="Murakumo K"/>
            <person name="Nishida K"/>
            <person name="Terakita A"/>
            <person name="Kuratani S"/>
            <person name="Sato K"/>
            <person name="Hyodo S Kuraku.S."/>
        </authorList>
    </citation>
    <scope>NUCLEOTIDE SEQUENCE [LARGE SCALE GENOMIC DNA]</scope>
</reference>
<dbReference type="AlphaFoldDB" id="A0A401TB99"/>
<organism evidence="1 2">
    <name type="scientific">Chiloscyllium punctatum</name>
    <name type="common">Brownbanded bambooshark</name>
    <name type="synonym">Hemiscyllium punctatum</name>
    <dbReference type="NCBI Taxonomy" id="137246"/>
    <lineage>
        <taxon>Eukaryota</taxon>
        <taxon>Metazoa</taxon>
        <taxon>Chordata</taxon>
        <taxon>Craniata</taxon>
        <taxon>Vertebrata</taxon>
        <taxon>Chondrichthyes</taxon>
        <taxon>Elasmobranchii</taxon>
        <taxon>Galeomorphii</taxon>
        <taxon>Galeoidea</taxon>
        <taxon>Orectolobiformes</taxon>
        <taxon>Hemiscylliidae</taxon>
        <taxon>Chiloscyllium</taxon>
    </lineage>
</organism>
<evidence type="ECO:0000313" key="1">
    <source>
        <dbReference type="EMBL" id="GCC39892.1"/>
    </source>
</evidence>
<keyword evidence="2" id="KW-1185">Reference proteome</keyword>
<sequence>MADVIEITSEDESDSDIEIIGETTAPLGSRCQNSYSAWARYQRIKQILFSHR</sequence>
<proteinExistence type="predicted"/>
<accession>A0A401TB99</accession>
<protein>
    <submittedName>
        <fullName evidence="1">Uncharacterized protein</fullName>
    </submittedName>
</protein>
<gene>
    <name evidence="1" type="ORF">chiPu_0023730</name>
</gene>
<name>A0A401TB99_CHIPU</name>
<evidence type="ECO:0000313" key="2">
    <source>
        <dbReference type="Proteomes" id="UP000287033"/>
    </source>
</evidence>